<gene>
    <name evidence="2" type="ORF">J1N35_011310</name>
</gene>
<protein>
    <submittedName>
        <fullName evidence="2">Uncharacterized protein</fullName>
    </submittedName>
</protein>
<feature type="compositionally biased region" description="Basic and acidic residues" evidence="1">
    <location>
        <begin position="155"/>
        <end position="174"/>
    </location>
</feature>
<keyword evidence="3" id="KW-1185">Reference proteome</keyword>
<feature type="region of interest" description="Disordered" evidence="1">
    <location>
        <begin position="128"/>
        <end position="174"/>
    </location>
</feature>
<reference evidence="2 3" key="1">
    <citation type="journal article" date="2021" name="Plant Biotechnol. J.">
        <title>Multi-omics assisted identification of the key and species-specific regulatory components of drought-tolerant mechanisms in Gossypium stocksii.</title>
        <authorList>
            <person name="Yu D."/>
            <person name="Ke L."/>
            <person name="Zhang D."/>
            <person name="Wu Y."/>
            <person name="Sun Y."/>
            <person name="Mei J."/>
            <person name="Sun J."/>
            <person name="Sun Y."/>
        </authorList>
    </citation>
    <scope>NUCLEOTIDE SEQUENCE [LARGE SCALE GENOMIC DNA]</scope>
    <source>
        <strain evidence="3">cv. E1</strain>
        <tissue evidence="2">Leaf</tissue>
    </source>
</reference>
<dbReference type="EMBL" id="JAIQCV010000004">
    <property type="protein sequence ID" value="KAH1107542.1"/>
    <property type="molecule type" value="Genomic_DNA"/>
</dbReference>
<dbReference type="Proteomes" id="UP000828251">
    <property type="component" value="Unassembled WGS sequence"/>
</dbReference>
<name>A0A9D3W2I9_9ROSI</name>
<dbReference type="AlphaFoldDB" id="A0A9D3W2I9"/>
<dbReference type="OrthoDB" id="990541at2759"/>
<feature type="compositionally biased region" description="Acidic residues" evidence="1">
    <location>
        <begin position="128"/>
        <end position="138"/>
    </location>
</feature>
<organism evidence="2 3">
    <name type="scientific">Gossypium stocksii</name>
    <dbReference type="NCBI Taxonomy" id="47602"/>
    <lineage>
        <taxon>Eukaryota</taxon>
        <taxon>Viridiplantae</taxon>
        <taxon>Streptophyta</taxon>
        <taxon>Embryophyta</taxon>
        <taxon>Tracheophyta</taxon>
        <taxon>Spermatophyta</taxon>
        <taxon>Magnoliopsida</taxon>
        <taxon>eudicotyledons</taxon>
        <taxon>Gunneridae</taxon>
        <taxon>Pentapetalae</taxon>
        <taxon>rosids</taxon>
        <taxon>malvids</taxon>
        <taxon>Malvales</taxon>
        <taxon>Malvaceae</taxon>
        <taxon>Malvoideae</taxon>
        <taxon>Gossypium</taxon>
    </lineage>
</organism>
<evidence type="ECO:0000313" key="2">
    <source>
        <dbReference type="EMBL" id="KAH1107542.1"/>
    </source>
</evidence>
<proteinExistence type="predicted"/>
<accession>A0A9D3W2I9</accession>
<evidence type="ECO:0000313" key="3">
    <source>
        <dbReference type="Proteomes" id="UP000828251"/>
    </source>
</evidence>
<evidence type="ECO:0000256" key="1">
    <source>
        <dbReference type="SAM" id="MobiDB-lite"/>
    </source>
</evidence>
<sequence length="174" mass="19952">MVEKHGWQLLCLHLDDVLTAIVKEFYAHLTSPNNAFIYVHSALVLFDEYSINTQNSLPEGPDEHSQFVKTITTKGLNQVLEDLFMEGTKQTVSLNDCYTINSVSLKPHCKVWLVPVFPTFPKELLSDLEDKDEDEVEATESKTTTHPTIAKKKNKESEWEEEKRELVNIDSDKE</sequence>
<comment type="caution">
    <text evidence="2">The sequence shown here is derived from an EMBL/GenBank/DDBJ whole genome shotgun (WGS) entry which is preliminary data.</text>
</comment>